<dbReference type="OrthoDB" id="1971821at2759"/>
<accession>A0A2P5DZ85</accession>
<reference evidence="2" key="1">
    <citation type="submission" date="2016-06" db="EMBL/GenBank/DDBJ databases">
        <title>Parallel loss of symbiosis genes in relatives of nitrogen-fixing non-legume Parasponia.</title>
        <authorList>
            <person name="Van Velzen R."/>
            <person name="Holmer R."/>
            <person name="Bu F."/>
            <person name="Rutten L."/>
            <person name="Van Zeijl A."/>
            <person name="Liu W."/>
            <person name="Santuari L."/>
            <person name="Cao Q."/>
            <person name="Sharma T."/>
            <person name="Shen D."/>
            <person name="Roswanjaya Y."/>
            <person name="Wardhani T."/>
            <person name="Kalhor M.S."/>
            <person name="Jansen J."/>
            <person name="Van den Hoogen J."/>
            <person name="Gungor B."/>
            <person name="Hartog M."/>
            <person name="Hontelez J."/>
            <person name="Verver J."/>
            <person name="Yang W.-C."/>
            <person name="Schijlen E."/>
            <person name="Repin R."/>
            <person name="Schilthuizen M."/>
            <person name="Schranz E."/>
            <person name="Heidstra R."/>
            <person name="Miyata K."/>
            <person name="Fedorova E."/>
            <person name="Kohlen W."/>
            <person name="Bisseling T."/>
            <person name="Smit S."/>
            <person name="Geurts R."/>
        </authorList>
    </citation>
    <scope>NUCLEOTIDE SEQUENCE [LARGE SCALE GENOMIC DNA]</scope>
    <source>
        <strain evidence="2">cv. WU1-14</strain>
    </source>
</reference>
<proteinExistence type="predicted"/>
<organism evidence="1 2">
    <name type="scientific">Parasponia andersonii</name>
    <name type="common">Sponia andersonii</name>
    <dbReference type="NCBI Taxonomy" id="3476"/>
    <lineage>
        <taxon>Eukaryota</taxon>
        <taxon>Viridiplantae</taxon>
        <taxon>Streptophyta</taxon>
        <taxon>Embryophyta</taxon>
        <taxon>Tracheophyta</taxon>
        <taxon>Spermatophyta</taxon>
        <taxon>Magnoliopsida</taxon>
        <taxon>eudicotyledons</taxon>
        <taxon>Gunneridae</taxon>
        <taxon>Pentapetalae</taxon>
        <taxon>rosids</taxon>
        <taxon>fabids</taxon>
        <taxon>Rosales</taxon>
        <taxon>Cannabaceae</taxon>
        <taxon>Parasponia</taxon>
    </lineage>
</organism>
<gene>
    <name evidence="1" type="ORF">PanWU01x14_018550</name>
</gene>
<name>A0A2P5DZ85_PARAD</name>
<evidence type="ECO:0000313" key="2">
    <source>
        <dbReference type="Proteomes" id="UP000237105"/>
    </source>
</evidence>
<comment type="caution">
    <text evidence="1">The sequence shown here is derived from an EMBL/GenBank/DDBJ whole genome shotgun (WGS) entry which is preliminary data.</text>
</comment>
<dbReference type="AlphaFoldDB" id="A0A2P5DZ85"/>
<sequence>MDWVPVNAVGPRPIRGRFDGPITLPNSAVALKPTPERNLPNPVPFLHPPLGLDVAQLVPERGRRRVAEAVQRHPGGLAVLRRQLQVLLQLIDHGPPASVDAEVLERLLEVRDVRLPLGVEYLPPDQRHQEEELLRRWQDQGADRGDV</sequence>
<dbReference type="Proteomes" id="UP000237105">
    <property type="component" value="Unassembled WGS sequence"/>
</dbReference>
<evidence type="ECO:0000313" key="1">
    <source>
        <dbReference type="EMBL" id="PON78597.1"/>
    </source>
</evidence>
<dbReference type="EMBL" id="JXTB01000008">
    <property type="protein sequence ID" value="PON78597.1"/>
    <property type="molecule type" value="Genomic_DNA"/>
</dbReference>
<keyword evidence="2" id="KW-1185">Reference proteome</keyword>
<protein>
    <submittedName>
        <fullName evidence="1">Uncharacterized protein</fullName>
    </submittedName>
</protein>